<evidence type="ECO:0000259" key="2">
    <source>
        <dbReference type="Pfam" id="PF02517"/>
    </source>
</evidence>
<feature type="domain" description="CAAX prenyl protease 2/Lysostaphin resistance protein A-like" evidence="2">
    <location>
        <begin position="171"/>
        <end position="264"/>
    </location>
</feature>
<keyword evidence="3" id="KW-0645">Protease</keyword>
<feature type="transmembrane region" description="Helical" evidence="1">
    <location>
        <begin position="68"/>
        <end position="86"/>
    </location>
</feature>
<comment type="caution">
    <text evidence="3">The sequence shown here is derived from an EMBL/GenBank/DDBJ whole genome shotgun (WGS) entry which is preliminary data.</text>
</comment>
<keyword evidence="1" id="KW-0472">Membrane</keyword>
<organism evidence="3 4">
    <name type="scientific">Pontiella agarivorans</name>
    <dbReference type="NCBI Taxonomy" id="3038953"/>
    <lineage>
        <taxon>Bacteria</taxon>
        <taxon>Pseudomonadati</taxon>
        <taxon>Kiritimatiellota</taxon>
        <taxon>Kiritimatiellia</taxon>
        <taxon>Kiritimatiellales</taxon>
        <taxon>Pontiellaceae</taxon>
        <taxon>Pontiella</taxon>
    </lineage>
</organism>
<protein>
    <submittedName>
        <fullName evidence="3">CAAX prenyl protease-related protein</fullName>
    </submittedName>
</protein>
<feature type="transmembrane region" description="Helical" evidence="1">
    <location>
        <begin position="21"/>
        <end position="39"/>
    </location>
</feature>
<dbReference type="Proteomes" id="UP001290861">
    <property type="component" value="Unassembled WGS sequence"/>
</dbReference>
<feature type="transmembrane region" description="Helical" evidence="1">
    <location>
        <begin position="251"/>
        <end position="270"/>
    </location>
</feature>
<evidence type="ECO:0000256" key="1">
    <source>
        <dbReference type="SAM" id="Phobius"/>
    </source>
</evidence>
<proteinExistence type="predicted"/>
<feature type="transmembrane region" description="Helical" evidence="1">
    <location>
        <begin position="212"/>
        <end position="245"/>
    </location>
</feature>
<gene>
    <name evidence="3" type="ORF">P9H32_00935</name>
</gene>
<keyword evidence="1" id="KW-1133">Transmembrane helix</keyword>
<sequence>MSERQRTELSPEEQKENGKAVIAHVLPFAIWLTMMVWFSDYNARTIGGLILLAVFRPWRWYPKLNWKNIPAAIGVGLFIFIVWVGFEAPFVQQKAPELTEWYDRLFVDPIMKPFKTRELYEVPLSAESMEIQEAVALGETVERTKLPYEVIEKGEHAGLHEYDPRVTGWLAFWVHMFGSSVIIAIIEEFFYRGFLYRWMQGSPFFNIDAGILNWPMLILISFFFSVSHFELGAAVICGLAYGLLYIKTRDIWAAIIAHGTTNFVLGLYVLKYGQYHFW</sequence>
<accession>A0ABU5MSQ0</accession>
<name>A0ABU5MSQ0_9BACT</name>
<dbReference type="EMBL" id="JARVCO010000002">
    <property type="protein sequence ID" value="MDZ8117176.1"/>
    <property type="molecule type" value="Genomic_DNA"/>
</dbReference>
<dbReference type="InterPro" id="IPR014346">
    <property type="entry name" value="Prenyl_protease-related"/>
</dbReference>
<keyword evidence="1" id="KW-0812">Transmembrane</keyword>
<reference evidence="3 4" key="1">
    <citation type="journal article" date="2024" name="Appl. Environ. Microbiol.">
        <title>Pontiella agarivorans sp. nov., a novel marine anaerobic bacterium capable of degrading macroalgal polysaccharides and fixing nitrogen.</title>
        <authorList>
            <person name="Liu N."/>
            <person name="Kivenson V."/>
            <person name="Peng X."/>
            <person name="Cui Z."/>
            <person name="Lankiewicz T.S."/>
            <person name="Gosselin K.M."/>
            <person name="English C.J."/>
            <person name="Blair E.M."/>
            <person name="O'Malley M.A."/>
            <person name="Valentine D.L."/>
        </authorList>
    </citation>
    <scope>NUCLEOTIDE SEQUENCE [LARGE SCALE GENOMIC DNA]</scope>
    <source>
        <strain evidence="3 4">NLcol2</strain>
    </source>
</reference>
<dbReference type="NCBIfam" id="TIGR03008">
    <property type="entry name" value="pepcterm_CAAX"/>
    <property type="match status" value="1"/>
</dbReference>
<keyword evidence="3" id="KW-0378">Hydrolase</keyword>
<feature type="transmembrane region" description="Helical" evidence="1">
    <location>
        <begin position="170"/>
        <end position="191"/>
    </location>
</feature>
<dbReference type="RefSeq" id="WP_322606981.1">
    <property type="nucleotide sequence ID" value="NZ_JARVCO010000002.1"/>
</dbReference>
<dbReference type="GO" id="GO:0006508">
    <property type="term" value="P:proteolysis"/>
    <property type="evidence" value="ECO:0007669"/>
    <property type="project" value="UniProtKB-KW"/>
</dbReference>
<evidence type="ECO:0000313" key="4">
    <source>
        <dbReference type="Proteomes" id="UP001290861"/>
    </source>
</evidence>
<dbReference type="Pfam" id="PF02517">
    <property type="entry name" value="Rce1-like"/>
    <property type="match status" value="1"/>
</dbReference>
<dbReference type="GO" id="GO:0008233">
    <property type="term" value="F:peptidase activity"/>
    <property type="evidence" value="ECO:0007669"/>
    <property type="project" value="UniProtKB-KW"/>
</dbReference>
<keyword evidence="4" id="KW-1185">Reference proteome</keyword>
<evidence type="ECO:0000313" key="3">
    <source>
        <dbReference type="EMBL" id="MDZ8117176.1"/>
    </source>
</evidence>
<dbReference type="InterPro" id="IPR003675">
    <property type="entry name" value="Rce1/LyrA-like_dom"/>
</dbReference>